<dbReference type="AlphaFoldDB" id="A0A2X0RCC3"/>
<dbReference type="Gene3D" id="3.40.720.10">
    <property type="entry name" value="Alkaline Phosphatase, subunit A"/>
    <property type="match status" value="1"/>
</dbReference>
<evidence type="ECO:0000313" key="4">
    <source>
        <dbReference type="EMBL" id="SPS05254.1"/>
    </source>
</evidence>
<feature type="compositionally biased region" description="Polar residues" evidence="2">
    <location>
        <begin position="424"/>
        <end position="437"/>
    </location>
</feature>
<feature type="region of interest" description="Disordered" evidence="2">
    <location>
        <begin position="423"/>
        <end position="445"/>
    </location>
</feature>
<gene>
    <name evidence="4" type="ORF">NITFAB_0843</name>
</gene>
<comment type="similarity">
    <text evidence="1">Belongs to the sulfatase family.</text>
</comment>
<feature type="domain" description="Sulfatase N-terminal" evidence="3">
    <location>
        <begin position="2"/>
        <end position="261"/>
    </location>
</feature>
<evidence type="ECO:0000256" key="2">
    <source>
        <dbReference type="SAM" id="MobiDB-lite"/>
    </source>
</evidence>
<name>A0A2X0RCC3_9PROT</name>
<dbReference type="InterPro" id="IPR050738">
    <property type="entry name" value="Sulfatase"/>
</dbReference>
<evidence type="ECO:0000259" key="3">
    <source>
        <dbReference type="Pfam" id="PF00884"/>
    </source>
</evidence>
<dbReference type="SUPFAM" id="SSF53649">
    <property type="entry name" value="Alkaline phosphatase-like"/>
    <property type="match status" value="1"/>
</dbReference>
<dbReference type="PANTHER" id="PTHR42693:SF33">
    <property type="entry name" value="ARYLSULFATASE"/>
    <property type="match status" value="1"/>
</dbReference>
<organism evidence="4">
    <name type="scientific">Candidatus Nitrotoga fabula</name>
    <dbReference type="NCBI Taxonomy" id="2182327"/>
    <lineage>
        <taxon>Bacteria</taxon>
        <taxon>Pseudomonadati</taxon>
        <taxon>Pseudomonadota</taxon>
        <taxon>Betaproteobacteria</taxon>
        <taxon>Nitrosomonadales</taxon>
        <taxon>Gallionellaceae</taxon>
        <taxon>Candidatus Nitrotoga</taxon>
    </lineage>
</organism>
<dbReference type="Pfam" id="PF00884">
    <property type="entry name" value="Sulfatase"/>
    <property type="match status" value="1"/>
</dbReference>
<protein>
    <recommendedName>
        <fullName evidence="3">Sulfatase N-terminal domain-containing protein</fullName>
    </recommendedName>
</protein>
<proteinExistence type="inferred from homology"/>
<dbReference type="EMBL" id="LS423452">
    <property type="protein sequence ID" value="SPS05254.1"/>
    <property type="molecule type" value="Genomic_DNA"/>
</dbReference>
<evidence type="ECO:0000256" key="1">
    <source>
        <dbReference type="ARBA" id="ARBA00008779"/>
    </source>
</evidence>
<reference evidence="4" key="1">
    <citation type="submission" date="2018-05" db="EMBL/GenBank/DDBJ databases">
        <authorList>
            <person name="Lanie J.A."/>
            <person name="Ng W.-L."/>
            <person name="Kazmierczak K.M."/>
            <person name="Andrzejewski T.M."/>
            <person name="Davidsen T.M."/>
            <person name="Wayne K.J."/>
            <person name="Tettelin H."/>
            <person name="Glass J.I."/>
            <person name="Rusch D."/>
            <person name="Podicherti R."/>
            <person name="Tsui H.-C.T."/>
            <person name="Winkler M.E."/>
        </authorList>
    </citation>
    <scope>NUCLEOTIDE SEQUENCE</scope>
    <source>
        <strain evidence="4">KNB</strain>
    </source>
</reference>
<accession>A0A2X0RCC3</accession>
<dbReference type="InterPro" id="IPR017850">
    <property type="entry name" value="Alkaline_phosphatase_core_sf"/>
</dbReference>
<dbReference type="PANTHER" id="PTHR42693">
    <property type="entry name" value="ARYLSULFATASE FAMILY MEMBER"/>
    <property type="match status" value="1"/>
</dbReference>
<sequence length="445" mass="49892">MKNLIILHLESITRQRLVSFASSFPNTRRLMRDATVFDNYFSSATSTLMVVTYLFYGNDFEFDAEPEFEGMRPAENNPHLFSVLQRHGYHANLICLNAFYPANPTKLDSWTDDLPPVWSTNDFPTLLDRFDKLTDEVPFALYVWDLITHIEHSLALASIADGLTDQIRRACKMADDAIGVMLAMLEKKGLLENTTIVLYGDHGDDYWTHGFKGGMVHATEPYTQITWAPLAISDPGLAPGVSQTLASTIDIAPTCLALLNIEANSGFRYAGTNLFAKPQDFVFSQNFTASQPDSRKWGIARSFSITDDTYNLVVSSRGLELYAYHLDPGNHCNLLYFFNLLPDGKLELRDYPEAAGHFQMALTKNPRALANIGARFRILRANLEKRILAKHEYIQEHGARHVSLLDPGCLNLVAEGPRKAFFGTSESPSPARTQSPALASWMNLR</sequence>
<dbReference type="GO" id="GO:0004065">
    <property type="term" value="F:arylsulfatase activity"/>
    <property type="evidence" value="ECO:0007669"/>
    <property type="project" value="TreeGrafter"/>
</dbReference>
<dbReference type="InterPro" id="IPR000917">
    <property type="entry name" value="Sulfatase_N"/>
</dbReference>